<comment type="caution">
    <text evidence="1">The sequence shown here is derived from an EMBL/GenBank/DDBJ whole genome shotgun (WGS) entry which is preliminary data.</text>
</comment>
<dbReference type="AlphaFoldDB" id="A0A235EY11"/>
<dbReference type="OrthoDB" id="9181995at2"/>
<evidence type="ECO:0000313" key="2">
    <source>
        <dbReference type="Proteomes" id="UP000215181"/>
    </source>
</evidence>
<dbReference type="RefSeq" id="WP_094268717.1">
    <property type="nucleotide sequence ID" value="NZ_NOIH01000013.1"/>
</dbReference>
<protein>
    <submittedName>
        <fullName evidence="1">Uncharacterized protein</fullName>
    </submittedName>
</protein>
<name>A0A235EY11_9RHOO</name>
<accession>A0A235EY11</accession>
<evidence type="ECO:0000313" key="1">
    <source>
        <dbReference type="EMBL" id="OYD53673.1"/>
    </source>
</evidence>
<organism evidence="1 2">
    <name type="scientific">Thauera propionica</name>
    <dbReference type="NCBI Taxonomy" id="2019431"/>
    <lineage>
        <taxon>Bacteria</taxon>
        <taxon>Pseudomonadati</taxon>
        <taxon>Pseudomonadota</taxon>
        <taxon>Betaproteobacteria</taxon>
        <taxon>Rhodocyclales</taxon>
        <taxon>Zoogloeaceae</taxon>
        <taxon>Thauera</taxon>
    </lineage>
</organism>
<gene>
    <name evidence="1" type="ORF">CGK74_12060</name>
</gene>
<proteinExistence type="predicted"/>
<dbReference type="Proteomes" id="UP000215181">
    <property type="component" value="Unassembled WGS sequence"/>
</dbReference>
<reference evidence="1 2" key="1">
    <citation type="submission" date="2017-07" db="EMBL/GenBank/DDBJ databases">
        <title>Thauera sp. KNDSS-Mac4 genome sequence and assembly.</title>
        <authorList>
            <person name="Mayilraj S."/>
        </authorList>
    </citation>
    <scope>NUCLEOTIDE SEQUENCE [LARGE SCALE GENOMIC DNA]</scope>
    <source>
        <strain evidence="1 2">KNDSS-Mac4</strain>
    </source>
</reference>
<dbReference type="EMBL" id="NOIH01000013">
    <property type="protein sequence ID" value="OYD53673.1"/>
    <property type="molecule type" value="Genomic_DNA"/>
</dbReference>
<sequence length="79" mass="8911">MFDSVTQSELRTQMERHLLMVEEVLGGLDQFVQGLERRITRIEEGLGLEPDGLSTSGWVAELQRVKTELVAIRRASGIQ</sequence>
<keyword evidence="2" id="KW-1185">Reference proteome</keyword>